<sequence>MYLGLAGREFLLANTDRIARNGDNQFVLGEGGNVANADHNDPRRPQLDTADLDRYPAYIRLRDEGGDPGWCLEQVCVAVNPRGAVRHQFSNPRLEGMHTDGARIWLSDDCGTRLHLRRGGLGS</sequence>
<dbReference type="EMBL" id="LOCL01000031">
    <property type="protein sequence ID" value="KUF18340.1"/>
    <property type="molecule type" value="Genomic_DNA"/>
</dbReference>
<comment type="caution">
    <text evidence="1">The sequence shown here is derived from an EMBL/GenBank/DDBJ whole genome shotgun (WGS) entry which is preliminary data.</text>
</comment>
<evidence type="ECO:0000313" key="2">
    <source>
        <dbReference type="Proteomes" id="UP000054804"/>
    </source>
</evidence>
<dbReference type="OrthoDB" id="4201688at2"/>
<name>A0A0W7X6G0_9ACTN</name>
<accession>A0A0W7X6G0</accession>
<proteinExistence type="predicted"/>
<keyword evidence="2" id="KW-1185">Reference proteome</keyword>
<dbReference type="AlphaFoldDB" id="A0A0W7X6G0"/>
<gene>
    <name evidence="1" type="ORF">AT728_25525</name>
</gene>
<dbReference type="Proteomes" id="UP000054804">
    <property type="component" value="Unassembled WGS sequence"/>
</dbReference>
<reference evidence="1 2" key="1">
    <citation type="submission" date="2015-12" db="EMBL/GenBank/DDBJ databases">
        <title>Draft genome sequence of Streptomyces silvensis ATCC 53525, a producer of novel hormone antagonists.</title>
        <authorList>
            <person name="Johnston C.W."/>
            <person name="Li Y."/>
            <person name="Magarvey N.A."/>
        </authorList>
    </citation>
    <scope>NUCLEOTIDE SEQUENCE [LARGE SCALE GENOMIC DNA]</scope>
    <source>
        <strain evidence="1 2">ATCC 53525</strain>
    </source>
</reference>
<protein>
    <submittedName>
        <fullName evidence="1">Uncharacterized protein</fullName>
    </submittedName>
</protein>
<organism evidence="1 2">
    <name type="scientific">Streptomyces silvensis</name>
    <dbReference type="NCBI Taxonomy" id="1765722"/>
    <lineage>
        <taxon>Bacteria</taxon>
        <taxon>Bacillati</taxon>
        <taxon>Actinomycetota</taxon>
        <taxon>Actinomycetes</taxon>
        <taxon>Kitasatosporales</taxon>
        <taxon>Streptomycetaceae</taxon>
        <taxon>Streptomyces</taxon>
    </lineage>
</organism>
<evidence type="ECO:0000313" key="1">
    <source>
        <dbReference type="EMBL" id="KUF18340.1"/>
    </source>
</evidence>